<sequence length="322" mass="32194">MRGRELSRRGLFTLATAGVSLAALGGTAWAEQVSVVDVGGALTAVAVNPVTGLVYVTDANSGSVAVIDPAAARVIAIIPVGGKPSDVAVDSAGNRVYVANPPAGTVIAVDALSHQTVSVVGAGAGASSLAVDSAANEVYAVSGSKGTLAIVDTLSLTTQRIVAAPKPSLAGVALDTGRRVAYCTSPTTDSVEVFDIDAGKFTGSAGVGASPTGVVVHEASGTVFVANSAIHHMSIVDAVTRKQTKTVLLRSEASAIALHQGTDTIYTNGGQNGLSRVDGKAGLLTGELSLGVNPGDVAVDQRSRAVYVTDPLHGTVSVVRNF</sequence>
<dbReference type="SUPFAM" id="SSF51004">
    <property type="entry name" value="C-terminal (heme d1) domain of cytochrome cd1-nitrite reductase"/>
    <property type="match status" value="1"/>
</dbReference>
<feature type="signal peptide" evidence="1">
    <location>
        <begin position="1"/>
        <end position="30"/>
    </location>
</feature>
<dbReference type="InterPro" id="IPR011964">
    <property type="entry name" value="YVTN_b-propeller_repeat"/>
</dbReference>
<keyword evidence="1" id="KW-0732">Signal</keyword>
<reference evidence="2 3" key="1">
    <citation type="journal article" date="2015" name="Int. J. Syst. Evol. Microbiol.">
        <title>Amycolatopsis rhabdoformis sp. nov., an actinomycete isolated from a tropical forest soil.</title>
        <authorList>
            <person name="Souza W.R."/>
            <person name="Silva R.E."/>
            <person name="Goodfellow M."/>
            <person name="Busarakam K."/>
            <person name="Figueiro F.S."/>
            <person name="Ferreira D."/>
            <person name="Rodrigues-Filho E."/>
            <person name="Moraes L.A.B."/>
            <person name="Zucchi T.D."/>
        </authorList>
    </citation>
    <scope>NUCLEOTIDE SEQUENCE [LARGE SCALE GENOMIC DNA]</scope>
    <source>
        <strain evidence="2 3">NCIMB 14900</strain>
    </source>
</reference>
<evidence type="ECO:0000256" key="1">
    <source>
        <dbReference type="SAM" id="SignalP"/>
    </source>
</evidence>
<proteinExistence type="predicted"/>
<accession>A0ABZ1I5V8</accession>
<gene>
    <name evidence="2" type="ORF">VSH64_40490</name>
</gene>
<dbReference type="InterPro" id="IPR011048">
    <property type="entry name" value="Haem_d1_sf"/>
</dbReference>
<dbReference type="PANTHER" id="PTHR47197:SF3">
    <property type="entry name" value="DIHYDRO-HEME D1 DEHYDROGENASE"/>
    <property type="match status" value="1"/>
</dbReference>
<dbReference type="NCBIfam" id="TIGR02276">
    <property type="entry name" value="beta_rpt_yvtn"/>
    <property type="match status" value="1"/>
</dbReference>
<evidence type="ECO:0000313" key="2">
    <source>
        <dbReference type="EMBL" id="WSE29035.1"/>
    </source>
</evidence>
<dbReference type="InterPro" id="IPR051200">
    <property type="entry name" value="Host-pathogen_enzymatic-act"/>
</dbReference>
<feature type="chain" id="PRO_5045624121" evidence="1">
    <location>
        <begin position="31"/>
        <end position="322"/>
    </location>
</feature>
<dbReference type="InterPro" id="IPR015943">
    <property type="entry name" value="WD40/YVTN_repeat-like_dom_sf"/>
</dbReference>
<dbReference type="PROSITE" id="PS51318">
    <property type="entry name" value="TAT"/>
    <property type="match status" value="1"/>
</dbReference>
<dbReference type="EMBL" id="CP142149">
    <property type="protein sequence ID" value="WSE29035.1"/>
    <property type="molecule type" value="Genomic_DNA"/>
</dbReference>
<dbReference type="Proteomes" id="UP001330812">
    <property type="component" value="Chromosome"/>
</dbReference>
<keyword evidence="3" id="KW-1185">Reference proteome</keyword>
<dbReference type="RefSeq" id="WP_326568024.1">
    <property type="nucleotide sequence ID" value="NZ_CP142149.1"/>
</dbReference>
<dbReference type="PANTHER" id="PTHR47197">
    <property type="entry name" value="PROTEIN NIRF"/>
    <property type="match status" value="1"/>
</dbReference>
<evidence type="ECO:0000313" key="3">
    <source>
        <dbReference type="Proteomes" id="UP001330812"/>
    </source>
</evidence>
<dbReference type="InterPro" id="IPR006311">
    <property type="entry name" value="TAT_signal"/>
</dbReference>
<protein>
    <submittedName>
        <fullName evidence="2">YncE family protein</fullName>
    </submittedName>
</protein>
<dbReference type="Gene3D" id="2.130.10.10">
    <property type="entry name" value="YVTN repeat-like/Quinoprotein amine dehydrogenase"/>
    <property type="match status" value="2"/>
</dbReference>
<name>A0ABZ1I5V8_9PSEU</name>
<organism evidence="2 3">
    <name type="scientific">Amycolatopsis rhabdoformis</name>
    <dbReference type="NCBI Taxonomy" id="1448059"/>
    <lineage>
        <taxon>Bacteria</taxon>
        <taxon>Bacillati</taxon>
        <taxon>Actinomycetota</taxon>
        <taxon>Actinomycetes</taxon>
        <taxon>Pseudonocardiales</taxon>
        <taxon>Pseudonocardiaceae</taxon>
        <taxon>Amycolatopsis</taxon>
    </lineage>
</organism>